<gene>
    <name evidence="7" type="ORF">ENI34_10025</name>
</gene>
<proteinExistence type="predicted"/>
<evidence type="ECO:0000313" key="7">
    <source>
        <dbReference type="EMBL" id="HEC79456.1"/>
    </source>
</evidence>
<accession>A0A9C9EPE9</accession>
<dbReference type="PROSITE" id="PS00198">
    <property type="entry name" value="4FE4S_FER_1"/>
    <property type="match status" value="1"/>
</dbReference>
<evidence type="ECO:0000256" key="5">
    <source>
        <dbReference type="SAM" id="Coils"/>
    </source>
</evidence>
<dbReference type="Proteomes" id="UP000885826">
    <property type="component" value="Unassembled WGS sequence"/>
</dbReference>
<feature type="domain" description="4Fe-4S ferredoxin-type" evidence="6">
    <location>
        <begin position="7"/>
        <end position="33"/>
    </location>
</feature>
<keyword evidence="2" id="KW-0479">Metal-binding</keyword>
<feature type="domain" description="4Fe-4S ferredoxin-type" evidence="6">
    <location>
        <begin position="36"/>
        <end position="65"/>
    </location>
</feature>
<keyword evidence="5" id="KW-0175">Coiled coil</keyword>
<dbReference type="InterPro" id="IPR017896">
    <property type="entry name" value="4Fe4S_Fe-S-bd"/>
</dbReference>
<dbReference type="AlphaFoldDB" id="A0A9C9EPE9"/>
<feature type="coiled-coil region" evidence="5">
    <location>
        <begin position="74"/>
        <end position="101"/>
    </location>
</feature>
<keyword evidence="3" id="KW-0408">Iron</keyword>
<sequence length="101" mass="11254">MADVKRKTMYVNSALCAGCGLCLNSCPKNAISIHLNKARIDDSRCIGCQNCVNVCPLNAITPNDSDDSSGTWKVKDLRNRIERIREKISQLSRSVEKLKTR</sequence>
<dbReference type="Gene3D" id="3.30.70.20">
    <property type="match status" value="1"/>
</dbReference>
<evidence type="ECO:0000313" key="8">
    <source>
        <dbReference type="Proteomes" id="UP000885826"/>
    </source>
</evidence>
<protein>
    <submittedName>
        <fullName evidence="7">4Fe-4S dicluster domain-containing protein</fullName>
    </submittedName>
</protein>
<comment type="caution">
    <text evidence="7">The sequence shown here is derived from an EMBL/GenBank/DDBJ whole genome shotgun (WGS) entry which is preliminary data.</text>
</comment>
<dbReference type="PROSITE" id="PS51379">
    <property type="entry name" value="4FE4S_FER_2"/>
    <property type="match status" value="2"/>
</dbReference>
<reference evidence="7" key="1">
    <citation type="journal article" date="2020" name="mSystems">
        <title>Genome- and Community-Level Interaction Insights into Carbon Utilization and Element Cycling Functions of Hydrothermarchaeota in Hydrothermal Sediment.</title>
        <authorList>
            <person name="Zhou Z."/>
            <person name="Liu Y."/>
            <person name="Xu W."/>
            <person name="Pan J."/>
            <person name="Luo Z.H."/>
            <person name="Li M."/>
        </authorList>
    </citation>
    <scope>NUCLEOTIDE SEQUENCE</scope>
    <source>
        <strain evidence="7">HyVt-388</strain>
    </source>
</reference>
<keyword evidence="1" id="KW-0004">4Fe-4S</keyword>
<dbReference type="SUPFAM" id="SSF54862">
    <property type="entry name" value="4Fe-4S ferredoxins"/>
    <property type="match status" value="1"/>
</dbReference>
<evidence type="ECO:0000256" key="4">
    <source>
        <dbReference type="ARBA" id="ARBA00023014"/>
    </source>
</evidence>
<dbReference type="InterPro" id="IPR017900">
    <property type="entry name" value="4Fe4S_Fe_S_CS"/>
</dbReference>
<dbReference type="InterPro" id="IPR050157">
    <property type="entry name" value="PSI_iron-sulfur_center"/>
</dbReference>
<organism evidence="7 8">
    <name type="scientific">candidate division WOR-3 bacterium</name>
    <dbReference type="NCBI Taxonomy" id="2052148"/>
    <lineage>
        <taxon>Bacteria</taxon>
        <taxon>Bacteria division WOR-3</taxon>
    </lineage>
</organism>
<dbReference type="Pfam" id="PF13237">
    <property type="entry name" value="Fer4_10"/>
    <property type="match status" value="1"/>
</dbReference>
<evidence type="ECO:0000256" key="1">
    <source>
        <dbReference type="ARBA" id="ARBA00022485"/>
    </source>
</evidence>
<dbReference type="EMBL" id="DRIG01000102">
    <property type="protein sequence ID" value="HEC79456.1"/>
    <property type="molecule type" value="Genomic_DNA"/>
</dbReference>
<evidence type="ECO:0000256" key="3">
    <source>
        <dbReference type="ARBA" id="ARBA00023004"/>
    </source>
</evidence>
<name>A0A9C9EPE9_UNCW3</name>
<dbReference type="PANTHER" id="PTHR24960">
    <property type="entry name" value="PHOTOSYSTEM I IRON-SULFUR CENTER-RELATED"/>
    <property type="match status" value="1"/>
</dbReference>
<keyword evidence="4" id="KW-0411">Iron-sulfur</keyword>
<evidence type="ECO:0000256" key="2">
    <source>
        <dbReference type="ARBA" id="ARBA00022723"/>
    </source>
</evidence>
<dbReference type="GO" id="GO:0046872">
    <property type="term" value="F:metal ion binding"/>
    <property type="evidence" value="ECO:0007669"/>
    <property type="project" value="UniProtKB-KW"/>
</dbReference>
<evidence type="ECO:0000259" key="6">
    <source>
        <dbReference type="PROSITE" id="PS51379"/>
    </source>
</evidence>
<dbReference type="GO" id="GO:0051539">
    <property type="term" value="F:4 iron, 4 sulfur cluster binding"/>
    <property type="evidence" value="ECO:0007669"/>
    <property type="project" value="UniProtKB-KW"/>
</dbReference>
<dbReference type="PANTHER" id="PTHR24960:SF83">
    <property type="entry name" value="4FE-4S FERREDOXIN-TYPE DOMAIN-CONTAINING PROTEIN"/>
    <property type="match status" value="1"/>
</dbReference>